<accession>A0A6L5YSZ8</accession>
<dbReference type="AlphaFoldDB" id="A0A6L5YSZ8"/>
<organism evidence="1 2">
    <name type="scientific">Roseburia porci</name>
    <dbReference type="NCBI Taxonomy" id="2605790"/>
    <lineage>
        <taxon>Bacteria</taxon>
        <taxon>Bacillati</taxon>
        <taxon>Bacillota</taxon>
        <taxon>Clostridia</taxon>
        <taxon>Lachnospirales</taxon>
        <taxon>Lachnospiraceae</taxon>
        <taxon>Roseburia</taxon>
    </lineage>
</organism>
<evidence type="ECO:0000313" key="1">
    <source>
        <dbReference type="EMBL" id="MST74811.1"/>
    </source>
</evidence>
<name>A0A6L5YSZ8_9FIRM</name>
<keyword evidence="2" id="KW-1185">Reference proteome</keyword>
<sequence>MTKSGENRKDMQEGCDGSLLTEQTACMPGSLRSKHIEMKRSGIEMTCFESSKNNKSESV</sequence>
<protein>
    <submittedName>
        <fullName evidence="1">Uncharacterized protein</fullName>
    </submittedName>
</protein>
<reference evidence="1 2" key="1">
    <citation type="submission" date="2019-08" db="EMBL/GenBank/DDBJ databases">
        <title>In-depth cultivation of the pig gut microbiome towards novel bacterial diversity and tailored functional studies.</title>
        <authorList>
            <person name="Wylensek D."/>
            <person name="Hitch T.C.A."/>
            <person name="Clavel T."/>
        </authorList>
    </citation>
    <scope>NUCLEOTIDE SEQUENCE [LARGE SCALE GENOMIC DNA]</scope>
    <source>
        <strain evidence="1 2">MUC/MUC-530-WT-4D</strain>
    </source>
</reference>
<dbReference type="Proteomes" id="UP000474024">
    <property type="component" value="Unassembled WGS sequence"/>
</dbReference>
<evidence type="ECO:0000313" key="2">
    <source>
        <dbReference type="Proteomes" id="UP000474024"/>
    </source>
</evidence>
<dbReference type="EMBL" id="VUNI01000009">
    <property type="protein sequence ID" value="MST74811.1"/>
    <property type="molecule type" value="Genomic_DNA"/>
</dbReference>
<proteinExistence type="predicted"/>
<comment type="caution">
    <text evidence="1">The sequence shown here is derived from an EMBL/GenBank/DDBJ whole genome shotgun (WGS) entry which is preliminary data.</text>
</comment>
<gene>
    <name evidence="1" type="ORF">FYJ75_07160</name>
</gene>